<dbReference type="AlphaFoldDB" id="A0AAD7A060"/>
<keyword evidence="2" id="KW-1185">Reference proteome</keyword>
<evidence type="ECO:0008006" key="3">
    <source>
        <dbReference type="Google" id="ProtNLM"/>
    </source>
</evidence>
<sequence>MQVDSPHNLMDFVYPGISNDPPPPPEYFLNRMILAPRNADVSEINEDVLGRMAGERRTYFSADKMV</sequence>
<dbReference type="Proteomes" id="UP001218218">
    <property type="component" value="Unassembled WGS sequence"/>
</dbReference>
<dbReference type="EMBL" id="JARIHO010000020">
    <property type="protein sequence ID" value="KAJ7346920.1"/>
    <property type="molecule type" value="Genomic_DNA"/>
</dbReference>
<name>A0AAD7A060_9AGAR</name>
<reference evidence="1" key="1">
    <citation type="submission" date="2023-03" db="EMBL/GenBank/DDBJ databases">
        <title>Massive genome expansion in bonnet fungi (Mycena s.s.) driven by repeated elements and novel gene families across ecological guilds.</title>
        <authorList>
            <consortium name="Lawrence Berkeley National Laboratory"/>
            <person name="Harder C.B."/>
            <person name="Miyauchi S."/>
            <person name="Viragh M."/>
            <person name="Kuo A."/>
            <person name="Thoen E."/>
            <person name="Andreopoulos B."/>
            <person name="Lu D."/>
            <person name="Skrede I."/>
            <person name="Drula E."/>
            <person name="Henrissat B."/>
            <person name="Morin E."/>
            <person name="Kohler A."/>
            <person name="Barry K."/>
            <person name="LaButti K."/>
            <person name="Morin E."/>
            <person name="Salamov A."/>
            <person name="Lipzen A."/>
            <person name="Mereny Z."/>
            <person name="Hegedus B."/>
            <person name="Baldrian P."/>
            <person name="Stursova M."/>
            <person name="Weitz H."/>
            <person name="Taylor A."/>
            <person name="Grigoriev I.V."/>
            <person name="Nagy L.G."/>
            <person name="Martin F."/>
            <person name="Kauserud H."/>
        </authorList>
    </citation>
    <scope>NUCLEOTIDE SEQUENCE</scope>
    <source>
        <strain evidence="1">CBHHK002</strain>
    </source>
</reference>
<proteinExistence type="predicted"/>
<feature type="non-terminal residue" evidence="1">
    <location>
        <position position="66"/>
    </location>
</feature>
<comment type="caution">
    <text evidence="1">The sequence shown here is derived from an EMBL/GenBank/DDBJ whole genome shotgun (WGS) entry which is preliminary data.</text>
</comment>
<evidence type="ECO:0000313" key="1">
    <source>
        <dbReference type="EMBL" id="KAJ7346920.1"/>
    </source>
</evidence>
<accession>A0AAD7A060</accession>
<protein>
    <recommendedName>
        <fullName evidence="3">ATP-dependent DNA helicase</fullName>
    </recommendedName>
</protein>
<organism evidence="1 2">
    <name type="scientific">Mycena albidolilacea</name>
    <dbReference type="NCBI Taxonomy" id="1033008"/>
    <lineage>
        <taxon>Eukaryota</taxon>
        <taxon>Fungi</taxon>
        <taxon>Dikarya</taxon>
        <taxon>Basidiomycota</taxon>
        <taxon>Agaricomycotina</taxon>
        <taxon>Agaricomycetes</taxon>
        <taxon>Agaricomycetidae</taxon>
        <taxon>Agaricales</taxon>
        <taxon>Marasmiineae</taxon>
        <taxon>Mycenaceae</taxon>
        <taxon>Mycena</taxon>
    </lineage>
</organism>
<gene>
    <name evidence="1" type="ORF">DFH08DRAFT_700689</name>
</gene>
<evidence type="ECO:0000313" key="2">
    <source>
        <dbReference type="Proteomes" id="UP001218218"/>
    </source>
</evidence>